<dbReference type="EMBL" id="CR954246">
    <property type="protein sequence ID" value="CAI87153.1"/>
    <property type="molecule type" value="Genomic_DNA"/>
</dbReference>
<dbReference type="PATRIC" id="fig|326442.8.peg.2021"/>
<dbReference type="BioCyc" id="PHAL326442:PSHA_RS10360-MONOMER"/>
<sequence>MNTTSFPSDPELIKPDNELIVANHSGYGYDDSSNYEHDDTGDIHNYSGCQDIIWSAESEHCGWEDGYDY</sequence>
<proteinExistence type="predicted"/>
<evidence type="ECO:0000313" key="1">
    <source>
        <dbReference type="EMBL" id="CAI87153.1"/>
    </source>
</evidence>
<evidence type="ECO:0000313" key="2">
    <source>
        <dbReference type="Proteomes" id="UP000006843"/>
    </source>
</evidence>
<protein>
    <submittedName>
        <fullName evidence="1">Orphan protein</fullName>
    </submittedName>
</protein>
<dbReference type="STRING" id="326442.PSHAa2097"/>
<accession>Q3IEK6</accession>
<dbReference type="AlphaFoldDB" id="Q3IEK6"/>
<dbReference type="Proteomes" id="UP000006843">
    <property type="component" value="Chromosome I"/>
</dbReference>
<dbReference type="HOGENOM" id="CLU_2772765_0_0_6"/>
<organism evidence="1 2">
    <name type="scientific">Pseudoalteromonas translucida (strain TAC 125)</name>
    <dbReference type="NCBI Taxonomy" id="326442"/>
    <lineage>
        <taxon>Bacteria</taxon>
        <taxon>Pseudomonadati</taxon>
        <taxon>Pseudomonadota</taxon>
        <taxon>Gammaproteobacteria</taxon>
        <taxon>Alteromonadales</taxon>
        <taxon>Pseudoalteromonadaceae</taxon>
        <taxon>Pseudoalteromonas</taxon>
    </lineage>
</organism>
<name>Q3IEK6_PSET1</name>
<keyword evidence="2" id="KW-1185">Reference proteome</keyword>
<dbReference type="KEGG" id="pha:PSHAa2097"/>
<gene>
    <name evidence="1" type="ordered locus">PSHAa2097</name>
</gene>
<reference evidence="1 2" key="1">
    <citation type="journal article" date="2005" name="Genome Res.">
        <title>Coping with cold: the genome of the versatile marine Antarctica bacterium Pseudoalteromonas haloplanktis TAC125.</title>
        <authorList>
            <person name="Medigue C."/>
            <person name="Krin E."/>
            <person name="Pascal G."/>
            <person name="Barbe V."/>
            <person name="Bernsel A."/>
            <person name="Bertin P."/>
            <person name="Cheung F."/>
            <person name="Cruveiller S."/>
            <person name="Damico S."/>
            <person name="Duilio A."/>
            <person name="Fang G."/>
            <person name="Feller G."/>
            <person name="Mangenot S."/>
            <person name="Marino G."/>
            <person name="Nilsson J."/>
            <person name="Parilli E."/>
            <person name="Rocha E."/>
            <person name="Rouy Z."/>
            <person name="Sekowska A."/>
            <person name="Tutino M.L."/>
            <person name="Vallenet D."/>
            <person name="von Heijne G."/>
            <person name="Danchin A."/>
        </authorList>
    </citation>
    <scope>NUCLEOTIDE SEQUENCE [LARGE SCALE GENOMIC DNA]</scope>
    <source>
        <strain evidence="2">TAC 125</strain>
    </source>
</reference>